<dbReference type="EMBL" id="CAJFDI010000005">
    <property type="protein sequence ID" value="CAD5232471.1"/>
    <property type="molecule type" value="Genomic_DNA"/>
</dbReference>
<feature type="compositionally biased region" description="Basic and acidic residues" evidence="1">
    <location>
        <begin position="154"/>
        <end position="170"/>
    </location>
</feature>
<dbReference type="WBParaSite" id="BXY_0835300.1">
    <property type="protein sequence ID" value="BXY_0835300.1"/>
    <property type="gene ID" value="BXY_0835300"/>
</dbReference>
<evidence type="ECO:0000313" key="4">
    <source>
        <dbReference type="Proteomes" id="UP000659654"/>
    </source>
</evidence>
<dbReference type="Proteomes" id="UP000582659">
    <property type="component" value="Unassembled WGS sequence"/>
</dbReference>
<dbReference type="AlphaFoldDB" id="A0A1I7S5R8"/>
<keyword evidence="4" id="KW-1185">Reference proteome</keyword>
<dbReference type="SMR" id="A0A1I7S5R8"/>
<reference evidence="5" key="1">
    <citation type="submission" date="2016-11" db="UniProtKB">
        <authorList>
            <consortium name="WormBaseParasite"/>
        </authorList>
    </citation>
    <scope>IDENTIFICATION</scope>
</reference>
<accession>A0A1I7S5R8</accession>
<feature type="compositionally biased region" description="Polar residues" evidence="1">
    <location>
        <begin position="273"/>
        <end position="290"/>
    </location>
</feature>
<name>A0A1I7S5R8_BURXY</name>
<feature type="region of interest" description="Disordered" evidence="1">
    <location>
        <begin position="136"/>
        <end position="298"/>
    </location>
</feature>
<reference evidence="2" key="2">
    <citation type="submission" date="2020-09" db="EMBL/GenBank/DDBJ databases">
        <authorList>
            <person name="Kikuchi T."/>
        </authorList>
    </citation>
    <scope>NUCLEOTIDE SEQUENCE</scope>
    <source>
        <strain evidence="2">Ka4C1</strain>
    </source>
</reference>
<evidence type="ECO:0000313" key="2">
    <source>
        <dbReference type="EMBL" id="CAD5232471.1"/>
    </source>
</evidence>
<proteinExistence type="predicted"/>
<feature type="compositionally biased region" description="Basic and acidic residues" evidence="1">
    <location>
        <begin position="136"/>
        <end position="145"/>
    </location>
</feature>
<feature type="compositionally biased region" description="Polar residues" evidence="1">
    <location>
        <begin position="171"/>
        <end position="205"/>
    </location>
</feature>
<dbReference type="EMBL" id="CAJFCV020000005">
    <property type="protein sequence ID" value="CAG9124996.1"/>
    <property type="molecule type" value="Genomic_DNA"/>
</dbReference>
<dbReference type="Proteomes" id="UP000659654">
    <property type="component" value="Unassembled WGS sequence"/>
</dbReference>
<evidence type="ECO:0000256" key="1">
    <source>
        <dbReference type="SAM" id="MobiDB-lite"/>
    </source>
</evidence>
<organism evidence="3 5">
    <name type="scientific">Bursaphelenchus xylophilus</name>
    <name type="common">Pinewood nematode worm</name>
    <name type="synonym">Aphelenchoides xylophilus</name>
    <dbReference type="NCBI Taxonomy" id="6326"/>
    <lineage>
        <taxon>Eukaryota</taxon>
        <taxon>Metazoa</taxon>
        <taxon>Ecdysozoa</taxon>
        <taxon>Nematoda</taxon>
        <taxon>Chromadorea</taxon>
        <taxon>Rhabditida</taxon>
        <taxon>Tylenchina</taxon>
        <taxon>Tylenchomorpha</taxon>
        <taxon>Aphelenchoidea</taxon>
        <taxon>Aphelenchoididae</taxon>
        <taxon>Bursaphelenchus</taxon>
    </lineage>
</organism>
<sequence>MPSYTPRSSRHPYSDEDDKELWGFYIKEFRRLRFCSSNKMWEDFLAQHGKKRLVWSFRRASGIESHFRKVLVPKVVDSPLRGKDLYDVMKFYQTKLDKNDIKFLEKREPVKVFTDDHGCFLKAVDAKTNEVINEETFDRSRKGSFESESSAETVDNRIGRRFLESDRDSSYDGTSVSSTDEVEYNPSSPKKQPTSPRRLTRSQHNAEVAPTHTRELRSRGISPRTVRTPSVEVLEDQIDTPTSSANSTRITRSQRRPEVSSPTKRRLDAAKEANNNGNIKISPSKPTATGSPKKKLKADIADPPVFEEWNETLKQNVKAILNGKLEITDLERNVEIPEQYQKYFDMPVAKAFLRLALKGPRDPEAIPMNLLYKEPVNSN</sequence>
<gene>
    <name evidence="2" type="ORF">BXYJ_LOCUS12562</name>
</gene>
<evidence type="ECO:0000313" key="3">
    <source>
        <dbReference type="Proteomes" id="UP000095284"/>
    </source>
</evidence>
<feature type="compositionally biased region" description="Polar residues" evidence="1">
    <location>
        <begin position="239"/>
        <end position="251"/>
    </location>
</feature>
<evidence type="ECO:0000313" key="5">
    <source>
        <dbReference type="WBParaSite" id="BXY_0835300.1"/>
    </source>
</evidence>
<protein>
    <submittedName>
        <fullName evidence="2">(pine wood nematode) hypothetical protein</fullName>
    </submittedName>
</protein>
<dbReference type="Proteomes" id="UP000095284">
    <property type="component" value="Unplaced"/>
</dbReference>